<reference evidence="4" key="1">
    <citation type="journal article" date="2019" name="Int. J. Syst. Evol. Microbiol.">
        <title>The Global Catalogue of Microorganisms (GCM) 10K type strain sequencing project: providing services to taxonomists for standard genome sequencing and annotation.</title>
        <authorList>
            <consortium name="The Broad Institute Genomics Platform"/>
            <consortium name="The Broad Institute Genome Sequencing Center for Infectious Disease"/>
            <person name="Wu L."/>
            <person name="Ma J."/>
        </authorList>
    </citation>
    <scope>NUCLEOTIDE SEQUENCE [LARGE SCALE GENOMIC DNA]</scope>
    <source>
        <strain evidence="4">JCM 31037</strain>
    </source>
</reference>
<evidence type="ECO:0000256" key="1">
    <source>
        <dbReference type="SAM" id="MobiDB-lite"/>
    </source>
</evidence>
<dbReference type="InterPro" id="IPR012341">
    <property type="entry name" value="6hp_glycosidase-like_sf"/>
</dbReference>
<evidence type="ECO:0000259" key="2">
    <source>
        <dbReference type="Pfam" id="PF00723"/>
    </source>
</evidence>
<dbReference type="RefSeq" id="WP_377568642.1">
    <property type="nucleotide sequence ID" value="NZ_JBHTMP010000008.1"/>
</dbReference>
<dbReference type="SUPFAM" id="SSF48208">
    <property type="entry name" value="Six-hairpin glycosidases"/>
    <property type="match status" value="1"/>
</dbReference>
<accession>A0ABW3YAU3</accession>
<dbReference type="PANTHER" id="PTHR31616">
    <property type="entry name" value="TREHALASE"/>
    <property type="match status" value="1"/>
</dbReference>
<organism evidence="3 4">
    <name type="scientific">Micromonospora sonneratiae</name>
    <dbReference type="NCBI Taxonomy" id="1184706"/>
    <lineage>
        <taxon>Bacteria</taxon>
        <taxon>Bacillati</taxon>
        <taxon>Actinomycetota</taxon>
        <taxon>Actinomycetes</taxon>
        <taxon>Micromonosporales</taxon>
        <taxon>Micromonosporaceae</taxon>
        <taxon>Micromonospora</taxon>
    </lineage>
</organism>
<dbReference type="EMBL" id="JBHTMP010000008">
    <property type="protein sequence ID" value="MFD1320970.1"/>
    <property type="molecule type" value="Genomic_DNA"/>
</dbReference>
<evidence type="ECO:0000313" key="3">
    <source>
        <dbReference type="EMBL" id="MFD1320970.1"/>
    </source>
</evidence>
<feature type="region of interest" description="Disordered" evidence="1">
    <location>
        <begin position="53"/>
        <end position="78"/>
    </location>
</feature>
<proteinExistence type="predicted"/>
<sequence length="610" mass="67072">MPDVPISDYGFLSDCRSAALVSRGGSVDWWCPDRFDGPSVFGRLLDRDAGYWSLRPKEGTDPDGEDPDEEDPDGERARTERGYLEDALVLRTVHHTGTGSVAVVEALAVEPGARGHEIGRHSPAVLVRVVKGLTGTVRMRLDFVPRPEYGLLTPYLHSHPDRVVAAAGPTTLTLRAPVPLTCEPGRVHAEFDVTAGQVLGFDVAYSPAYGTGPPAELDPVAAVADTAEGWRAIRETHRYQGRYPELVRHSALVLQGLTYQRSGAVVAAATTSLPEQIATDRNYDYRYAWLRDFSFTMNALWVGACPEETSRLFGWAARSAGRIGVGPVPIMYGVEGERDLSEHDMDNLRGYADSRPVRTGNDAWRQRQLDVLGEVLAAAYRLREQMHEFDEELRELLVGLTEQAAATWRETDAGMWEARDEERHYLSSKVMCWVALDRAVQLAPLLGERADPQRWAAVRDEIRLAVLHSAWNDETGAYTGAFGSPELDASALILPLVHFLPATDPRMRATIHAIETRLTVDGLVRRWSGDPAGFVLCTFWLVECLALAGEYDRAVALFERTAAHANDVGLFAEQLAPATGEHLGNTPQALSHIGLINAAWRLTESAPAGR</sequence>
<evidence type="ECO:0000313" key="4">
    <source>
        <dbReference type="Proteomes" id="UP001597260"/>
    </source>
</evidence>
<dbReference type="Pfam" id="PF00723">
    <property type="entry name" value="Glyco_hydro_15"/>
    <property type="match status" value="1"/>
</dbReference>
<dbReference type="InterPro" id="IPR008928">
    <property type="entry name" value="6-hairpin_glycosidase_sf"/>
</dbReference>
<dbReference type="Proteomes" id="UP001597260">
    <property type="component" value="Unassembled WGS sequence"/>
</dbReference>
<dbReference type="PANTHER" id="PTHR31616:SF10">
    <property type="entry name" value="TREHALASE"/>
    <property type="match status" value="1"/>
</dbReference>
<dbReference type="GO" id="GO:0016787">
    <property type="term" value="F:hydrolase activity"/>
    <property type="evidence" value="ECO:0007669"/>
    <property type="project" value="UniProtKB-KW"/>
</dbReference>
<feature type="domain" description="GH15-like" evidence="2">
    <location>
        <begin position="243"/>
        <end position="600"/>
    </location>
</feature>
<dbReference type="Gene3D" id="1.50.10.10">
    <property type="match status" value="1"/>
</dbReference>
<keyword evidence="3" id="KW-0378">Hydrolase</keyword>
<gene>
    <name evidence="3" type="ORF">ACFQ4H_07710</name>
</gene>
<dbReference type="InterPro" id="IPR011613">
    <property type="entry name" value="GH15-like"/>
</dbReference>
<name>A0ABW3YAU3_9ACTN</name>
<protein>
    <submittedName>
        <fullName evidence="3">Glycoside hydrolase family 15 protein</fullName>
    </submittedName>
</protein>
<feature type="compositionally biased region" description="Acidic residues" evidence="1">
    <location>
        <begin position="61"/>
        <end position="73"/>
    </location>
</feature>
<keyword evidence="4" id="KW-1185">Reference proteome</keyword>
<comment type="caution">
    <text evidence="3">The sequence shown here is derived from an EMBL/GenBank/DDBJ whole genome shotgun (WGS) entry which is preliminary data.</text>
</comment>